<dbReference type="InterPro" id="IPR011011">
    <property type="entry name" value="Znf_FYVE_PHD"/>
</dbReference>
<dbReference type="SUPFAM" id="SSF57903">
    <property type="entry name" value="FYVE/PHD zinc finger"/>
    <property type="match status" value="1"/>
</dbReference>
<evidence type="ECO:0000256" key="1">
    <source>
        <dbReference type="ARBA" id="ARBA00022771"/>
    </source>
</evidence>
<proteinExistence type="predicted"/>
<name>M8BE38_AEGTA</name>
<dbReference type="GO" id="GO:0008270">
    <property type="term" value="F:zinc ion binding"/>
    <property type="evidence" value="ECO:0007669"/>
    <property type="project" value="UniProtKB-KW"/>
</dbReference>
<feature type="domain" description="PHD-type zinc finger plants" evidence="3">
    <location>
        <begin position="17"/>
        <end position="59"/>
    </location>
</feature>
<sequence>MEPPPSPLGTGAGAVCCMCGDRGLPHELLRCKLCRVRLQHRYCSDLYPRATAYRRCNWCLREPAEAHAQPHAHPVASKKADKRKMVSKPVKEPKVDEKPALPLSLGMVAKGNNNDEKPMQARKLARLGRVKVRRCKLLAGVRIKGRAPTPDRFRAPTPECIRAPTPDYVQAPTPDYIRGVIDHLGSKKLKEFSRS</sequence>
<dbReference type="PANTHER" id="PTHR33779:SF14">
    <property type="entry name" value="OS02G0568600 PROTEIN"/>
    <property type="match status" value="1"/>
</dbReference>
<keyword evidence="1" id="KW-0863">Zinc-finger</keyword>
<dbReference type="Pfam" id="PF25054">
    <property type="entry name" value="PHD_pln"/>
    <property type="match status" value="1"/>
</dbReference>
<keyword evidence="1" id="KW-0479">Metal-binding</keyword>
<dbReference type="AlphaFoldDB" id="M8BE38"/>
<evidence type="ECO:0000313" key="4">
    <source>
        <dbReference type="EnsemblPlants" id="EMT05028"/>
    </source>
</evidence>
<keyword evidence="2" id="KW-0862">Zinc</keyword>
<organism evidence="4">
    <name type="scientific">Aegilops tauschii</name>
    <name type="common">Tausch's goatgrass</name>
    <name type="synonym">Aegilops squarrosa</name>
    <dbReference type="NCBI Taxonomy" id="37682"/>
    <lineage>
        <taxon>Eukaryota</taxon>
        <taxon>Viridiplantae</taxon>
        <taxon>Streptophyta</taxon>
        <taxon>Embryophyta</taxon>
        <taxon>Tracheophyta</taxon>
        <taxon>Spermatophyta</taxon>
        <taxon>Magnoliopsida</taxon>
        <taxon>Liliopsida</taxon>
        <taxon>Poales</taxon>
        <taxon>Poaceae</taxon>
        <taxon>BOP clade</taxon>
        <taxon>Pooideae</taxon>
        <taxon>Triticodae</taxon>
        <taxon>Triticeae</taxon>
        <taxon>Triticinae</taxon>
        <taxon>Aegilops</taxon>
    </lineage>
</organism>
<evidence type="ECO:0000259" key="3">
    <source>
        <dbReference type="Pfam" id="PF25054"/>
    </source>
</evidence>
<reference evidence="4" key="1">
    <citation type="submission" date="2015-06" db="UniProtKB">
        <authorList>
            <consortium name="EnsemblPlants"/>
        </authorList>
    </citation>
    <scope>IDENTIFICATION</scope>
</reference>
<protein>
    <recommendedName>
        <fullName evidence="3">PHD-type zinc finger plants domain-containing protein</fullName>
    </recommendedName>
</protein>
<dbReference type="PANTHER" id="PTHR33779">
    <property type="entry name" value="EXPRESSED PROTEIN"/>
    <property type="match status" value="1"/>
</dbReference>
<dbReference type="EnsemblPlants" id="EMT05028">
    <property type="protein sequence ID" value="EMT05028"/>
    <property type="gene ID" value="F775_21533"/>
</dbReference>
<dbReference type="InterPro" id="IPR056874">
    <property type="entry name" value="PHD_dom_pln"/>
</dbReference>
<accession>M8BE38</accession>
<evidence type="ECO:0000256" key="2">
    <source>
        <dbReference type="ARBA" id="ARBA00022833"/>
    </source>
</evidence>